<gene>
    <name evidence="2" type="ordered locus">Cyan7822_6026</name>
</gene>
<dbReference type="OrthoDB" id="479904at2"/>
<dbReference type="Proteomes" id="UP000008206">
    <property type="component" value="Plasmid Cy782201"/>
</dbReference>
<evidence type="ECO:0000313" key="2">
    <source>
        <dbReference type="EMBL" id="ADN17873.1"/>
    </source>
</evidence>
<evidence type="ECO:0000256" key="1">
    <source>
        <dbReference type="SAM" id="MobiDB-lite"/>
    </source>
</evidence>
<organism evidence="2 3">
    <name type="scientific">Gloeothece verrucosa (strain PCC 7822)</name>
    <name type="common">Cyanothece sp. (strain PCC 7822)</name>
    <dbReference type="NCBI Taxonomy" id="497965"/>
    <lineage>
        <taxon>Bacteria</taxon>
        <taxon>Bacillati</taxon>
        <taxon>Cyanobacteriota</taxon>
        <taxon>Cyanophyceae</taxon>
        <taxon>Oscillatoriophycideae</taxon>
        <taxon>Chroococcales</taxon>
        <taxon>Aphanothecaceae</taxon>
        <taxon>Gloeothece</taxon>
        <taxon>Gloeothece verrucosa</taxon>
    </lineage>
</organism>
<keyword evidence="3" id="KW-1185">Reference proteome</keyword>
<dbReference type="AlphaFoldDB" id="E0ULP3"/>
<protein>
    <recommendedName>
        <fullName evidence="4">DUF3102 domain-containing protein</fullName>
    </recommendedName>
</protein>
<name>E0ULP3_GLOV7</name>
<dbReference type="RefSeq" id="WP_013334623.1">
    <property type="nucleotide sequence ID" value="NC_014533.1"/>
</dbReference>
<dbReference type="EMBL" id="CP002199">
    <property type="protein sequence ID" value="ADN17873.1"/>
    <property type="molecule type" value="Genomic_DNA"/>
</dbReference>
<feature type="region of interest" description="Disordered" evidence="1">
    <location>
        <begin position="181"/>
        <end position="200"/>
    </location>
</feature>
<evidence type="ECO:0008006" key="4">
    <source>
        <dbReference type="Google" id="ProtNLM"/>
    </source>
</evidence>
<dbReference type="Pfam" id="PF11300">
    <property type="entry name" value="DUF3102"/>
    <property type="match status" value="1"/>
</dbReference>
<sequence>MKFSNSLQVTKFEDESLSQILQQQITDKISSFDYAVLSPEIRNLVQNRTCELKSLMRRSAQDMIEIGQKLIEVKEQLGHGYFRAWLKTEFEWSIRTATRFMQVTTQFKAANLDNLNIAVSALYLLAVPSTPEKARQEVLELAQRGQTITYSKAKAIIKFHQQEAQLQAKLSSQSLNSLEMAKNQEASALPSLSPPSNSLEMTKDQEALALPAPSPPSNSPEMTKDQEASTLPAPSPPSNSPEMTKNQEEMTKNQEASALPAPSPPSNSPEMTKDQEASALPRFSPPLNSLGLKEEKVVDLPASSEPLNFKRESCSKITEQLIGTLSDHCSDDNWLSRKFSKTAFQLEPEISPCLRILNIQPENSALLMNIAHTFELSFSGTRVTFEGDLKALFFLFKYMQNNACFAEQILQQVRYIIDDLGYDWDDFIDPT</sequence>
<feature type="region of interest" description="Disordered" evidence="1">
    <location>
        <begin position="209"/>
        <end position="288"/>
    </location>
</feature>
<geneLocation type="plasmid" evidence="2 3">
    <name>Cy782201</name>
</geneLocation>
<keyword evidence="2" id="KW-0614">Plasmid</keyword>
<dbReference type="KEGG" id="cyj:Cyan7822_6026"/>
<proteinExistence type="predicted"/>
<reference evidence="3" key="1">
    <citation type="journal article" date="2011" name="MBio">
        <title>Novel metabolic attributes of the genus Cyanothece, comprising a group of unicellular nitrogen-fixing Cyanobacteria.</title>
        <authorList>
            <person name="Bandyopadhyay A."/>
            <person name="Elvitigala T."/>
            <person name="Welsh E."/>
            <person name="Stockel J."/>
            <person name="Liberton M."/>
            <person name="Min H."/>
            <person name="Sherman L.A."/>
            <person name="Pakrasi H.B."/>
        </authorList>
    </citation>
    <scope>NUCLEOTIDE SEQUENCE [LARGE SCALE GENOMIC DNA]</scope>
    <source>
        <strain evidence="3">PCC 7822</strain>
        <plasmid evidence="3">Cy782201</plasmid>
    </source>
</reference>
<feature type="compositionally biased region" description="Low complexity" evidence="1">
    <location>
        <begin position="186"/>
        <end position="199"/>
    </location>
</feature>
<accession>E0ULP3</accession>
<dbReference type="InterPro" id="IPR021451">
    <property type="entry name" value="DUF3102"/>
</dbReference>
<evidence type="ECO:0000313" key="3">
    <source>
        <dbReference type="Proteomes" id="UP000008206"/>
    </source>
</evidence>
<dbReference type="HOGENOM" id="CLU_635726_0_0_3"/>